<sequence>MLQVHASATARHDTGVQQHVLHSCSVCRGSDRRAHHPGDGPPHLTTACDLPLSCRPRSGSGSRFEDRHRGSAPGSAARSEFAPRLLESAAAGSEEAEMARSVGKRSVHKRAHAVRIPKQTSRADTAARGTAKQAKKRAKAERKGELGRLTPGNAKKVVGIAKIVGPAVAPFVVRAVTAARAAYDRYRARRLGVPVDEVGSFTGRGAALHARIAGDAEALRDLRTRVAGRSDEESLAVEQYAERTAARLAELTSVVRAAERMPAARRRAAHRAVHDELGGVEQNLLRRFGVEPR</sequence>
<dbReference type="Proteomes" id="UP001597018">
    <property type="component" value="Unassembled WGS sequence"/>
</dbReference>
<dbReference type="Pfam" id="PF20079">
    <property type="entry name" value="DUF6474"/>
    <property type="match status" value="1"/>
</dbReference>
<reference evidence="3" key="1">
    <citation type="journal article" date="2019" name="Int. J. Syst. Evol. Microbiol.">
        <title>The Global Catalogue of Microorganisms (GCM) 10K type strain sequencing project: providing services to taxonomists for standard genome sequencing and annotation.</title>
        <authorList>
            <consortium name="The Broad Institute Genomics Platform"/>
            <consortium name="The Broad Institute Genome Sequencing Center for Infectious Disease"/>
            <person name="Wu L."/>
            <person name="Ma J."/>
        </authorList>
    </citation>
    <scope>NUCLEOTIDE SEQUENCE [LARGE SCALE GENOMIC DNA]</scope>
    <source>
        <strain evidence="3">CCUG 56401</strain>
    </source>
</reference>
<organism evidence="2 3">
    <name type="scientific">Saccharopolyspora rosea</name>
    <dbReference type="NCBI Taxonomy" id="524884"/>
    <lineage>
        <taxon>Bacteria</taxon>
        <taxon>Bacillati</taxon>
        <taxon>Actinomycetota</taxon>
        <taxon>Actinomycetes</taxon>
        <taxon>Pseudonocardiales</taxon>
        <taxon>Pseudonocardiaceae</taxon>
        <taxon>Saccharopolyspora</taxon>
    </lineage>
</organism>
<accession>A0ABW3FTW6</accession>
<evidence type="ECO:0000313" key="2">
    <source>
        <dbReference type="EMBL" id="MFD0921797.1"/>
    </source>
</evidence>
<evidence type="ECO:0000313" key="3">
    <source>
        <dbReference type="Proteomes" id="UP001597018"/>
    </source>
</evidence>
<keyword evidence="3" id="KW-1185">Reference proteome</keyword>
<protein>
    <submittedName>
        <fullName evidence="2">DUF6474 family protein</fullName>
    </submittedName>
</protein>
<dbReference type="InterPro" id="IPR045522">
    <property type="entry name" value="DUF6474"/>
</dbReference>
<proteinExistence type="predicted"/>
<dbReference type="RefSeq" id="WP_380758766.1">
    <property type="nucleotide sequence ID" value="NZ_JBHTIW010000015.1"/>
</dbReference>
<comment type="caution">
    <text evidence="2">The sequence shown here is derived from an EMBL/GenBank/DDBJ whole genome shotgun (WGS) entry which is preliminary data.</text>
</comment>
<dbReference type="EMBL" id="JBHTIW010000015">
    <property type="protein sequence ID" value="MFD0921797.1"/>
    <property type="molecule type" value="Genomic_DNA"/>
</dbReference>
<feature type="compositionally biased region" description="Basic residues" evidence="1">
    <location>
        <begin position="102"/>
        <end position="115"/>
    </location>
</feature>
<gene>
    <name evidence="2" type="ORF">ACFQ16_18800</name>
</gene>
<evidence type="ECO:0000256" key="1">
    <source>
        <dbReference type="SAM" id="MobiDB-lite"/>
    </source>
</evidence>
<name>A0ABW3FTW6_9PSEU</name>
<feature type="region of interest" description="Disordered" evidence="1">
    <location>
        <begin position="32"/>
        <end position="150"/>
    </location>
</feature>